<sequence>MIENASSTQSDGLQSTASFRNATLDAVRRQFDTFAPRTGLESTDYDLALRAIVALAACTILWKITHLKHGQKTDKSQEKTKSRRAMPGAIPPVFPNGWIPVLESSELVVGKIKSISVLEHTAKRIISCVISSELRSAAPSFVKAKAWPCKELLGLVFVWYHADGEEPTWDVPEDILGETLESEATGRFEHLVHCHIQDIAENGADLGHFNQIHKASSFVGGDEFQKTLGESWKGRLFQHHWTATWNPKKHEAAVIIESSISILGWKPNYLRHHIEARQ</sequence>
<evidence type="ECO:0000313" key="8">
    <source>
        <dbReference type="Proteomes" id="UP001321473"/>
    </source>
</evidence>
<dbReference type="GO" id="GO:0008203">
    <property type="term" value="P:cholesterol metabolic process"/>
    <property type="evidence" value="ECO:0007669"/>
    <property type="project" value="InterPro"/>
</dbReference>
<dbReference type="EMBL" id="JARKHS020012929">
    <property type="protein sequence ID" value="KAK8776452.1"/>
    <property type="molecule type" value="Genomic_DNA"/>
</dbReference>
<gene>
    <name evidence="7" type="ORF">V5799_030203</name>
</gene>
<evidence type="ECO:0000256" key="3">
    <source>
        <dbReference type="ARBA" id="ARBA00022989"/>
    </source>
</evidence>
<proteinExistence type="predicted"/>
<dbReference type="PANTHER" id="PTHR21266:SF32">
    <property type="entry name" value="CHOLESTEROL 7-DESATURASE NVD"/>
    <property type="match status" value="1"/>
</dbReference>
<keyword evidence="4" id="KW-0560">Oxidoreductase</keyword>
<keyword evidence="8" id="KW-1185">Reference proteome</keyword>
<accession>A0AAQ4ENU5</accession>
<dbReference type="InterPro" id="IPR050584">
    <property type="entry name" value="Cholesterol_7-desaturase"/>
</dbReference>
<evidence type="ECO:0000256" key="5">
    <source>
        <dbReference type="ARBA" id="ARBA00023136"/>
    </source>
</evidence>
<reference evidence="7 8" key="1">
    <citation type="journal article" date="2023" name="Arcadia Sci">
        <title>De novo assembly of a long-read Amblyomma americanum tick genome.</title>
        <authorList>
            <person name="Chou S."/>
            <person name="Poskanzer K.E."/>
            <person name="Rollins M."/>
            <person name="Thuy-Boun P.S."/>
        </authorList>
    </citation>
    <scope>NUCLEOTIDE SEQUENCE [LARGE SCALE GENOMIC DNA]</scope>
    <source>
        <strain evidence="7">F_SG_1</strain>
        <tissue evidence="7">Salivary glands</tissue>
    </source>
</reference>
<evidence type="ECO:0000313" key="7">
    <source>
        <dbReference type="EMBL" id="KAK8776452.1"/>
    </source>
</evidence>
<feature type="domain" description="3-ketosteroid-9-alpha-monooxygenase oxygenase component-like C-terminal" evidence="6">
    <location>
        <begin position="158"/>
        <end position="219"/>
    </location>
</feature>
<keyword evidence="2" id="KW-0812">Transmembrane</keyword>
<organism evidence="7 8">
    <name type="scientific">Amblyomma americanum</name>
    <name type="common">Lone star tick</name>
    <dbReference type="NCBI Taxonomy" id="6943"/>
    <lineage>
        <taxon>Eukaryota</taxon>
        <taxon>Metazoa</taxon>
        <taxon>Ecdysozoa</taxon>
        <taxon>Arthropoda</taxon>
        <taxon>Chelicerata</taxon>
        <taxon>Arachnida</taxon>
        <taxon>Acari</taxon>
        <taxon>Parasitiformes</taxon>
        <taxon>Ixodida</taxon>
        <taxon>Ixodoidea</taxon>
        <taxon>Ixodidae</taxon>
        <taxon>Amblyomminae</taxon>
        <taxon>Amblyomma</taxon>
    </lineage>
</organism>
<evidence type="ECO:0000256" key="4">
    <source>
        <dbReference type="ARBA" id="ARBA00023002"/>
    </source>
</evidence>
<protein>
    <recommendedName>
        <fullName evidence="6">3-ketosteroid-9-alpha-monooxygenase oxygenase component-like C-terminal domain-containing protein</fullName>
    </recommendedName>
</protein>
<comment type="caution">
    <text evidence="7">The sequence shown here is derived from an EMBL/GenBank/DDBJ whole genome shotgun (WGS) entry which is preliminary data.</text>
</comment>
<evidence type="ECO:0000256" key="2">
    <source>
        <dbReference type="ARBA" id="ARBA00022692"/>
    </source>
</evidence>
<feature type="non-terminal residue" evidence="7">
    <location>
        <position position="278"/>
    </location>
</feature>
<dbReference type="InterPro" id="IPR045605">
    <property type="entry name" value="KshA-like_C"/>
</dbReference>
<keyword evidence="3" id="KW-1133">Transmembrane helix</keyword>
<dbReference type="Pfam" id="PF19298">
    <property type="entry name" value="KshA_C"/>
    <property type="match status" value="1"/>
</dbReference>
<dbReference type="Proteomes" id="UP001321473">
    <property type="component" value="Unassembled WGS sequence"/>
</dbReference>
<dbReference type="AlphaFoldDB" id="A0AAQ4ENU5"/>
<comment type="subcellular location">
    <subcellularLocation>
        <location evidence="1">Membrane</location>
    </subcellularLocation>
</comment>
<dbReference type="GO" id="GO:0005737">
    <property type="term" value="C:cytoplasm"/>
    <property type="evidence" value="ECO:0007669"/>
    <property type="project" value="TreeGrafter"/>
</dbReference>
<dbReference type="GO" id="GO:0016020">
    <property type="term" value="C:membrane"/>
    <property type="evidence" value="ECO:0007669"/>
    <property type="project" value="UniProtKB-SubCell"/>
</dbReference>
<name>A0AAQ4ENU5_AMBAM</name>
<keyword evidence="5" id="KW-0472">Membrane</keyword>
<evidence type="ECO:0000256" key="1">
    <source>
        <dbReference type="ARBA" id="ARBA00004370"/>
    </source>
</evidence>
<dbReference type="Gene3D" id="3.90.380.10">
    <property type="entry name" value="Naphthalene 1,2-dioxygenase Alpha Subunit, Chain A, domain 1"/>
    <property type="match status" value="1"/>
</dbReference>
<dbReference type="PANTHER" id="PTHR21266">
    <property type="entry name" value="IRON-SULFUR DOMAIN CONTAINING PROTEIN"/>
    <property type="match status" value="1"/>
</dbReference>
<dbReference type="GO" id="GO:0016491">
    <property type="term" value="F:oxidoreductase activity"/>
    <property type="evidence" value="ECO:0007669"/>
    <property type="project" value="UniProtKB-KW"/>
</dbReference>
<evidence type="ECO:0000259" key="6">
    <source>
        <dbReference type="Pfam" id="PF19298"/>
    </source>
</evidence>